<protein>
    <submittedName>
        <fullName evidence="2">Uncharacterized protein</fullName>
    </submittedName>
</protein>
<dbReference type="AlphaFoldDB" id="A0A3D2SDP9"/>
<feature type="region of interest" description="Disordered" evidence="1">
    <location>
        <begin position="1"/>
        <end position="21"/>
    </location>
</feature>
<accession>A0A3D2SDP9</accession>
<reference evidence="2 3" key="1">
    <citation type="journal article" date="2018" name="Nat. Biotechnol.">
        <title>A standardized bacterial taxonomy based on genome phylogeny substantially revises the tree of life.</title>
        <authorList>
            <person name="Parks D.H."/>
            <person name="Chuvochina M."/>
            <person name="Waite D.W."/>
            <person name="Rinke C."/>
            <person name="Skarshewski A."/>
            <person name="Chaumeil P.A."/>
            <person name="Hugenholtz P."/>
        </authorList>
    </citation>
    <scope>NUCLEOTIDE SEQUENCE [LARGE SCALE GENOMIC DNA]</scope>
    <source>
        <strain evidence="2">UBA9667</strain>
    </source>
</reference>
<evidence type="ECO:0000256" key="1">
    <source>
        <dbReference type="SAM" id="MobiDB-lite"/>
    </source>
</evidence>
<organism evidence="2 3">
    <name type="scientific">Bacteroides graminisolvens</name>
    <dbReference type="NCBI Taxonomy" id="477666"/>
    <lineage>
        <taxon>Bacteria</taxon>
        <taxon>Pseudomonadati</taxon>
        <taxon>Bacteroidota</taxon>
        <taxon>Bacteroidia</taxon>
        <taxon>Bacteroidales</taxon>
        <taxon>Bacteroidaceae</taxon>
        <taxon>Bacteroides</taxon>
    </lineage>
</organism>
<proteinExistence type="predicted"/>
<dbReference type="EMBL" id="DPVG01000104">
    <property type="protein sequence ID" value="HCK23728.1"/>
    <property type="molecule type" value="Genomic_DNA"/>
</dbReference>
<evidence type="ECO:0000313" key="3">
    <source>
        <dbReference type="Proteomes" id="UP000263098"/>
    </source>
</evidence>
<comment type="caution">
    <text evidence="2">The sequence shown here is derived from an EMBL/GenBank/DDBJ whole genome shotgun (WGS) entry which is preliminary data.</text>
</comment>
<dbReference type="Proteomes" id="UP000263098">
    <property type="component" value="Unassembled WGS sequence"/>
</dbReference>
<sequence length="66" mass="7415">VQYAKDNGSYQDRTGVLRASNEGEVDEEGILLKNETEYASYVESKEFDVLSGAALHAEKRAKEEFE</sequence>
<gene>
    <name evidence="2" type="ORF">DHW31_02930</name>
</gene>
<name>A0A3D2SDP9_9BACE</name>
<evidence type="ECO:0000313" key="2">
    <source>
        <dbReference type="EMBL" id="HCK23728.1"/>
    </source>
</evidence>
<feature type="non-terminal residue" evidence="2">
    <location>
        <position position="1"/>
    </location>
</feature>